<dbReference type="EMBL" id="JAQQXP010000001">
    <property type="protein sequence ID" value="MDC8831351.1"/>
    <property type="molecule type" value="Genomic_DNA"/>
</dbReference>
<name>A0ABT5L4N3_9ALTE</name>
<proteinExistence type="predicted"/>
<organism evidence="1 2">
    <name type="scientific">Alteromonas gilva</name>
    <dbReference type="NCBI Taxonomy" id="2987522"/>
    <lineage>
        <taxon>Bacteria</taxon>
        <taxon>Pseudomonadati</taxon>
        <taxon>Pseudomonadota</taxon>
        <taxon>Gammaproteobacteria</taxon>
        <taxon>Alteromonadales</taxon>
        <taxon>Alteromonadaceae</taxon>
        <taxon>Alteromonas/Salinimonas group</taxon>
        <taxon>Alteromonas</taxon>
    </lineage>
</organism>
<evidence type="ECO:0000313" key="2">
    <source>
        <dbReference type="Proteomes" id="UP001218788"/>
    </source>
</evidence>
<evidence type="ECO:0000313" key="1">
    <source>
        <dbReference type="EMBL" id="MDC8831351.1"/>
    </source>
</evidence>
<reference evidence="1 2" key="1">
    <citation type="submission" date="2022-10" db="EMBL/GenBank/DDBJ databases">
        <title>Alteromonas sp. chi3 Genome sequencing.</title>
        <authorList>
            <person name="Park S."/>
        </authorList>
    </citation>
    <scope>NUCLEOTIDE SEQUENCE [LARGE SCALE GENOMIC DNA]</scope>
    <source>
        <strain evidence="2">chi3</strain>
    </source>
</reference>
<keyword evidence="2" id="KW-1185">Reference proteome</keyword>
<dbReference type="Proteomes" id="UP001218788">
    <property type="component" value="Unassembled WGS sequence"/>
</dbReference>
<protein>
    <submittedName>
        <fullName evidence="1">Uncharacterized protein</fullName>
    </submittedName>
</protein>
<comment type="caution">
    <text evidence="1">The sequence shown here is derived from an EMBL/GenBank/DDBJ whole genome shotgun (WGS) entry which is preliminary data.</text>
</comment>
<gene>
    <name evidence="1" type="ORF">OIK42_11325</name>
</gene>
<sequence>MVVEIGFLVLILAAVYVLHVNISELHAKVDIILKQNEPDWKLYFNDKFNHHISEGKTAKAAMELRRQTGLSLKYCLNIIESLPVKRLK</sequence>
<dbReference type="RefSeq" id="WP_273640596.1">
    <property type="nucleotide sequence ID" value="NZ_JAQQXP010000001.1"/>
</dbReference>
<accession>A0ABT5L4N3</accession>